<evidence type="ECO:0000313" key="13">
    <source>
        <dbReference type="Proteomes" id="UP001596388"/>
    </source>
</evidence>
<feature type="transmembrane region" description="Helical" evidence="10">
    <location>
        <begin position="367"/>
        <end position="387"/>
    </location>
</feature>
<dbReference type="AlphaFoldDB" id="A0ABD5WVJ0"/>
<reference evidence="12 13" key="1">
    <citation type="journal article" date="2019" name="Int. J. Syst. Evol. Microbiol.">
        <title>The Global Catalogue of Microorganisms (GCM) 10K type strain sequencing project: providing services to taxonomists for standard genome sequencing and annotation.</title>
        <authorList>
            <consortium name="The Broad Institute Genomics Platform"/>
            <consortium name="The Broad Institute Genome Sequencing Center for Infectious Disease"/>
            <person name="Wu L."/>
            <person name="Ma J."/>
        </authorList>
    </citation>
    <scope>NUCLEOTIDE SEQUENCE [LARGE SCALE GENOMIC DNA]</scope>
    <source>
        <strain evidence="12 13">DT55</strain>
    </source>
</reference>
<keyword evidence="13" id="KW-1185">Reference proteome</keyword>
<feature type="transmembrane region" description="Helical" evidence="10">
    <location>
        <begin position="302"/>
        <end position="324"/>
    </location>
</feature>
<feature type="domain" description="Blue (type 1) copper" evidence="11">
    <location>
        <begin position="52"/>
        <end position="138"/>
    </location>
</feature>
<keyword evidence="5" id="KW-0574">Periplasm</keyword>
<dbReference type="CDD" id="cd04220">
    <property type="entry name" value="Halocyanin"/>
    <property type="match status" value="2"/>
</dbReference>
<keyword evidence="10" id="KW-1133">Transmembrane helix</keyword>
<evidence type="ECO:0000256" key="2">
    <source>
        <dbReference type="ARBA" id="ARBA00004418"/>
    </source>
</evidence>
<dbReference type="PRINTS" id="PR00155">
    <property type="entry name" value="AMICYANIN"/>
</dbReference>
<evidence type="ECO:0000256" key="6">
    <source>
        <dbReference type="ARBA" id="ARBA00022982"/>
    </source>
</evidence>
<feature type="domain" description="Blue (type 1) copper" evidence="11">
    <location>
        <begin position="181"/>
        <end position="267"/>
    </location>
</feature>
<evidence type="ECO:0000259" key="11">
    <source>
        <dbReference type="Pfam" id="PF00127"/>
    </source>
</evidence>
<gene>
    <name evidence="12" type="ORF">ACFQKD_01040</name>
</gene>
<keyword evidence="6" id="KW-0249">Electron transport</keyword>
<keyword evidence="7 9" id="KW-0186">Copper</keyword>
<dbReference type="SUPFAM" id="SSF49503">
    <property type="entry name" value="Cupredoxins"/>
    <property type="match status" value="2"/>
</dbReference>
<dbReference type="PROSITE" id="PS00196">
    <property type="entry name" value="COPPER_BLUE"/>
    <property type="match status" value="2"/>
</dbReference>
<evidence type="ECO:0000256" key="1">
    <source>
        <dbReference type="ARBA" id="ARBA00004370"/>
    </source>
</evidence>
<keyword evidence="3" id="KW-0813">Transport</keyword>
<keyword evidence="8 10" id="KW-0472">Membrane</keyword>
<dbReference type="PANTHER" id="PTHR34192:SF10">
    <property type="entry name" value="PLASTOCYANIN MAJOR ISOFORM, CHLOROPLASTIC-RELATED"/>
    <property type="match status" value="1"/>
</dbReference>
<dbReference type="InterPro" id="IPR000923">
    <property type="entry name" value="BlueCu_1"/>
</dbReference>
<comment type="cofactor">
    <cofactor evidence="9">
        <name>Cu cation</name>
        <dbReference type="ChEBI" id="CHEBI:23378"/>
    </cofactor>
    <text evidence="9">Binds 1 copper ion per subunit.</text>
</comment>
<evidence type="ECO:0000256" key="5">
    <source>
        <dbReference type="ARBA" id="ARBA00022764"/>
    </source>
</evidence>
<evidence type="ECO:0000256" key="3">
    <source>
        <dbReference type="ARBA" id="ARBA00022448"/>
    </source>
</evidence>
<dbReference type="InterPro" id="IPR008972">
    <property type="entry name" value="Cupredoxin"/>
</dbReference>
<dbReference type="Gene3D" id="2.60.40.420">
    <property type="entry name" value="Cupredoxins - blue copper proteins"/>
    <property type="match status" value="2"/>
</dbReference>
<protein>
    <submittedName>
        <fullName evidence="12">Halocyanin domain-containing protein</fullName>
    </submittedName>
</protein>
<evidence type="ECO:0000256" key="4">
    <source>
        <dbReference type="ARBA" id="ARBA00022723"/>
    </source>
</evidence>
<organism evidence="12 13">
    <name type="scientific">Halobaculum marinum</name>
    <dbReference type="NCBI Taxonomy" id="3031996"/>
    <lineage>
        <taxon>Archaea</taxon>
        <taxon>Methanobacteriati</taxon>
        <taxon>Methanobacteriota</taxon>
        <taxon>Stenosarchaea group</taxon>
        <taxon>Halobacteria</taxon>
        <taxon>Halobacteriales</taxon>
        <taxon>Haloferacaceae</taxon>
        <taxon>Halobaculum</taxon>
    </lineage>
</organism>
<dbReference type="GO" id="GO:0042597">
    <property type="term" value="C:periplasmic space"/>
    <property type="evidence" value="ECO:0007669"/>
    <property type="project" value="UniProtKB-SubCell"/>
</dbReference>
<keyword evidence="10" id="KW-0812">Transmembrane</keyword>
<feature type="binding site" evidence="9">
    <location>
        <position position="256"/>
    </location>
    <ligand>
        <name>Cu cation</name>
        <dbReference type="ChEBI" id="CHEBI:23378"/>
    </ligand>
</feature>
<dbReference type="Proteomes" id="UP001596388">
    <property type="component" value="Unassembled WGS sequence"/>
</dbReference>
<dbReference type="InterPro" id="IPR028871">
    <property type="entry name" value="BlueCu_1_BS"/>
</dbReference>
<dbReference type="GO" id="GO:0046872">
    <property type="term" value="F:metal ion binding"/>
    <property type="evidence" value="ECO:0007669"/>
    <property type="project" value="UniProtKB-KW"/>
</dbReference>
<dbReference type="InterPro" id="IPR017533">
    <property type="entry name" value="Halocyanin"/>
</dbReference>
<dbReference type="GO" id="GO:0016020">
    <property type="term" value="C:membrane"/>
    <property type="evidence" value="ECO:0007669"/>
    <property type="project" value="UniProtKB-SubCell"/>
</dbReference>
<feature type="binding site" evidence="9">
    <location>
        <position position="253"/>
    </location>
    <ligand>
        <name>Cu cation</name>
        <dbReference type="ChEBI" id="CHEBI:23378"/>
    </ligand>
</feature>
<evidence type="ECO:0000256" key="7">
    <source>
        <dbReference type="ARBA" id="ARBA00023008"/>
    </source>
</evidence>
<comment type="caution">
    <text evidence="12">The sequence shown here is derived from an EMBL/GenBank/DDBJ whole genome shotgun (WGS) entry which is preliminary data.</text>
</comment>
<dbReference type="RefSeq" id="WP_276239863.1">
    <property type="nucleotide sequence ID" value="NZ_JBHTAG010000001.1"/>
</dbReference>
<dbReference type="NCBIfam" id="TIGR03102">
    <property type="entry name" value="halo_cynanin"/>
    <property type="match status" value="2"/>
</dbReference>
<dbReference type="Pfam" id="PF00127">
    <property type="entry name" value="Copper-bind"/>
    <property type="match status" value="2"/>
</dbReference>
<dbReference type="EMBL" id="JBHTAG010000001">
    <property type="protein sequence ID" value="MFC7095878.1"/>
    <property type="molecule type" value="Genomic_DNA"/>
</dbReference>
<sequence>MLTTSAAVAGGALLGSTAPAAAQSGPDFDGWFDDVANYDGVVDQTGQSEVTVEVGVQNGDGPYGFGPAAIRVDPGTTVTWEWNGQGGSHNVVAEDGSYESELVAEAGHTFSHTFESEGISKYYCLPHRALGMKGAVVVGGSGGGGGGGGSSVSEPDFGGWFDGVANYSSTVDQRGESEVSVEVGVENGDGPYGFGPASVRVDPGTTVTWEWNGQGGSHNVVANDGSFESELVAEAGHTFSHTFESEGVYEYYCQPHEALGMKGAVVVGDISGSGAGGGASGDGGEEASESGGGLSLLVPDDFTGWLAVVFGGTVFLAVASVLGSEAYTEYRDHMAAEEQYVRETPVEGVEEEAAVELDEGYDPVGTAALVVGYFLLISALWAFMYFIEFIGGPTITG</sequence>
<proteinExistence type="predicted"/>
<evidence type="ECO:0000256" key="10">
    <source>
        <dbReference type="SAM" id="Phobius"/>
    </source>
</evidence>
<dbReference type="InterPro" id="IPR002386">
    <property type="entry name" value="Amicyanin/Pseudoazurin"/>
</dbReference>
<dbReference type="PANTHER" id="PTHR34192">
    <property type="entry name" value="PLASTOCYANIN MAJOR ISOFORM, CHLOROPLASTIC-RELATED"/>
    <property type="match status" value="1"/>
</dbReference>
<name>A0ABD5WVJ0_9EURY</name>
<evidence type="ECO:0000256" key="8">
    <source>
        <dbReference type="ARBA" id="ARBA00023136"/>
    </source>
</evidence>
<keyword evidence="4 9" id="KW-0479">Metal-binding</keyword>
<comment type="subcellular location">
    <subcellularLocation>
        <location evidence="1">Membrane</location>
    </subcellularLocation>
    <subcellularLocation>
        <location evidence="2">Periplasm</location>
    </subcellularLocation>
</comment>
<feature type="binding site" evidence="9">
    <location>
        <position position="218"/>
    </location>
    <ligand>
        <name>Cu cation</name>
        <dbReference type="ChEBI" id="CHEBI:23378"/>
    </ligand>
</feature>
<evidence type="ECO:0000256" key="9">
    <source>
        <dbReference type="PIRSR" id="PIRSR602386-1"/>
    </source>
</evidence>
<accession>A0ABD5WVJ0</accession>
<feature type="binding site" evidence="9">
    <location>
        <position position="261"/>
    </location>
    <ligand>
        <name>Cu cation</name>
        <dbReference type="ChEBI" id="CHEBI:23378"/>
    </ligand>
</feature>
<evidence type="ECO:0000313" key="12">
    <source>
        <dbReference type="EMBL" id="MFC7095878.1"/>
    </source>
</evidence>